<accession>A0AAN5CAF7</accession>
<keyword evidence="2" id="KW-1185">Reference proteome</keyword>
<name>A0AAN5CAF7_9BILA</name>
<comment type="caution">
    <text evidence="1">The sequence shown here is derived from an EMBL/GenBank/DDBJ whole genome shotgun (WGS) entry which is preliminary data.</text>
</comment>
<dbReference type="AlphaFoldDB" id="A0AAN5CAF7"/>
<evidence type="ECO:0000313" key="2">
    <source>
        <dbReference type="Proteomes" id="UP001328107"/>
    </source>
</evidence>
<dbReference type="Proteomes" id="UP001328107">
    <property type="component" value="Unassembled WGS sequence"/>
</dbReference>
<protein>
    <submittedName>
        <fullName evidence="1">Uncharacterized protein</fullName>
    </submittedName>
</protein>
<gene>
    <name evidence="1" type="ORF">PMAYCL1PPCAC_04999</name>
</gene>
<dbReference type="EMBL" id="BTRK01000002">
    <property type="protein sequence ID" value="GMR34804.1"/>
    <property type="molecule type" value="Genomic_DNA"/>
</dbReference>
<evidence type="ECO:0000313" key="1">
    <source>
        <dbReference type="EMBL" id="GMR34804.1"/>
    </source>
</evidence>
<feature type="non-terminal residue" evidence="1">
    <location>
        <position position="89"/>
    </location>
</feature>
<feature type="non-terminal residue" evidence="1">
    <location>
        <position position="1"/>
    </location>
</feature>
<organism evidence="1 2">
    <name type="scientific">Pristionchus mayeri</name>
    <dbReference type="NCBI Taxonomy" id="1317129"/>
    <lineage>
        <taxon>Eukaryota</taxon>
        <taxon>Metazoa</taxon>
        <taxon>Ecdysozoa</taxon>
        <taxon>Nematoda</taxon>
        <taxon>Chromadorea</taxon>
        <taxon>Rhabditida</taxon>
        <taxon>Rhabditina</taxon>
        <taxon>Diplogasteromorpha</taxon>
        <taxon>Diplogasteroidea</taxon>
        <taxon>Neodiplogasteridae</taxon>
        <taxon>Pristionchus</taxon>
    </lineage>
</organism>
<sequence length="89" mass="10548">PVELNEKVFEDFTHSIHNPQSDVYIKKWSEKKEDSMEFKDEQIDEFCDIKHEEPIADVFCPSTGTSRPLYKTNIRSTELEEAYRVYSEV</sequence>
<reference evidence="2" key="1">
    <citation type="submission" date="2022-10" db="EMBL/GenBank/DDBJ databases">
        <title>Genome assembly of Pristionchus species.</title>
        <authorList>
            <person name="Yoshida K."/>
            <person name="Sommer R.J."/>
        </authorList>
    </citation>
    <scope>NUCLEOTIDE SEQUENCE [LARGE SCALE GENOMIC DNA]</scope>
    <source>
        <strain evidence="2">RS5460</strain>
    </source>
</reference>
<proteinExistence type="predicted"/>